<dbReference type="Proteomes" id="UP000663629">
    <property type="component" value="Chromosome 2"/>
</dbReference>
<keyword evidence="2" id="KW-1185">Reference proteome</keyword>
<accession>A0ABX7JQL5</accession>
<dbReference type="Pfam" id="PF10038">
    <property type="entry name" value="DUF2274"/>
    <property type="match status" value="1"/>
</dbReference>
<reference evidence="1 2" key="1">
    <citation type="submission" date="2021-02" db="EMBL/GenBank/DDBJ databases">
        <title>Paracoccus methylovroum sp.nov., a new methanol and methylamine utilizing methylotrophic denitrifer.</title>
        <authorList>
            <person name="Timsy T."/>
            <person name="Behrendt U."/>
            <person name="Ulrich A."/>
            <person name="Spanner T."/>
            <person name="Foesel B.U."/>
            <person name="Horn M.A."/>
            <person name="Kolb S."/>
        </authorList>
    </citation>
    <scope>NUCLEOTIDE SEQUENCE [LARGE SCALE GENOMIC DNA]</scope>
    <source>
        <strain evidence="1 2">H4-D09</strain>
    </source>
</reference>
<evidence type="ECO:0000313" key="1">
    <source>
        <dbReference type="EMBL" id="QRZ15781.1"/>
    </source>
</evidence>
<name>A0ABX7JQL5_9RHOB</name>
<dbReference type="EMBL" id="CP070371">
    <property type="protein sequence ID" value="QRZ15781.1"/>
    <property type="molecule type" value="Genomic_DNA"/>
</dbReference>
<gene>
    <name evidence="1" type="ORF">JWJ88_15905</name>
</gene>
<organism evidence="1 2">
    <name type="scientific">Paracoccus methylovorus</name>
    <dbReference type="NCBI Taxonomy" id="2812658"/>
    <lineage>
        <taxon>Bacteria</taxon>
        <taxon>Pseudomonadati</taxon>
        <taxon>Pseudomonadota</taxon>
        <taxon>Alphaproteobacteria</taxon>
        <taxon>Rhodobacterales</taxon>
        <taxon>Paracoccaceae</taxon>
        <taxon>Paracoccus</taxon>
    </lineage>
</organism>
<dbReference type="RefSeq" id="WP_205296675.1">
    <property type="nucleotide sequence ID" value="NZ_CP070371.1"/>
</dbReference>
<proteinExistence type="predicted"/>
<evidence type="ECO:0000313" key="2">
    <source>
        <dbReference type="Proteomes" id="UP000663629"/>
    </source>
</evidence>
<dbReference type="InterPro" id="IPR018733">
    <property type="entry name" value="DUF2274"/>
</dbReference>
<protein>
    <submittedName>
        <fullName evidence="1">DUF2274 domain-containing protein</fullName>
    </submittedName>
</protein>
<sequence>MVKLKLGPVIDDKPVKVTVELPAGLHRNMTPYGEILGCTAGQGAVEPVHLIMPILEPFLAMDRGFGGHG</sequence>